<comment type="subunit">
    <text evidence="1 6">Homodimer.</text>
</comment>
<feature type="binding site" evidence="6">
    <location>
        <position position="251"/>
    </location>
    <ligand>
        <name>alpha-maltose 1-phosphate</name>
        <dbReference type="ChEBI" id="CHEBI:63576"/>
    </ligand>
</feature>
<comment type="function">
    <text evidence="6">Maltosyltransferase that uses maltose 1-phosphate (M1P) as the sugar donor to elongate linear or branched alpha-(1-&gt;4)-glucans. Is involved in a branched alpha-glucan biosynthetic pathway from trehalose, together with TreS, Mak and GlgB.</text>
</comment>
<dbReference type="Gene3D" id="2.60.40.10">
    <property type="entry name" value="Immunoglobulins"/>
    <property type="match status" value="1"/>
</dbReference>
<dbReference type="Gene3D" id="1.20.58.80">
    <property type="entry name" value="Phosphotransferase system, lactose/cellobiose-type IIA subunit"/>
    <property type="match status" value="1"/>
</dbReference>
<dbReference type="OrthoDB" id="9805159at2"/>
<evidence type="ECO:0000313" key="9">
    <source>
        <dbReference type="EMBL" id="ALA60257.1"/>
    </source>
</evidence>
<evidence type="ECO:0000256" key="4">
    <source>
        <dbReference type="ARBA" id="ARBA00023277"/>
    </source>
</evidence>
<dbReference type="CDD" id="cd11344">
    <property type="entry name" value="AmyAc_GlgE_like"/>
    <property type="match status" value="1"/>
</dbReference>
<dbReference type="InterPro" id="IPR006047">
    <property type="entry name" value="GH13_cat_dom"/>
</dbReference>
<feature type="binding site" evidence="6">
    <location>
        <position position="311"/>
    </location>
    <ligand>
        <name>alpha-maltose 1-phosphate</name>
        <dbReference type="ChEBI" id="CHEBI:63576"/>
    </ligand>
</feature>
<evidence type="ECO:0000256" key="2">
    <source>
        <dbReference type="ARBA" id="ARBA00022676"/>
    </source>
</evidence>
<dbReference type="SMART" id="SM00642">
    <property type="entry name" value="Aamy"/>
    <property type="match status" value="1"/>
</dbReference>
<name>A0A0K2GI06_NITMO</name>
<protein>
    <recommendedName>
        <fullName evidence="6">Alpha-1,4-glucan:maltose-1-phosphate maltosyltransferase</fullName>
        <shortName evidence="6">GMPMT</shortName>
        <ecNumber evidence="6">2.4.99.16</ecNumber>
    </recommendedName>
    <alternativeName>
        <fullName evidence="6">(1-&gt;4)-alpha-D-glucan:maltose-1-phosphate alpha-D-maltosyltransferase</fullName>
    </alternativeName>
</protein>
<dbReference type="EMBL" id="CP011801">
    <property type="protein sequence ID" value="ALA60257.1"/>
    <property type="molecule type" value="Genomic_DNA"/>
</dbReference>
<dbReference type="InterPro" id="IPR021828">
    <property type="entry name" value="GlgE_dom_N/S"/>
</dbReference>
<dbReference type="Pfam" id="PF21702">
    <property type="entry name" value="GLGE_C"/>
    <property type="match status" value="1"/>
</dbReference>
<proteinExistence type="inferred from homology"/>
<dbReference type="InterPro" id="IPR013783">
    <property type="entry name" value="Ig-like_fold"/>
</dbReference>
<dbReference type="SUPFAM" id="SSF51445">
    <property type="entry name" value="(Trans)glycosidases"/>
    <property type="match status" value="1"/>
</dbReference>
<dbReference type="KEGG" id="nmv:NITMOv2_3870"/>
<sequence length="664" mass="76536">MQEATGPRRVVVEGVTPEIDGGRFPIKRACGETVVVEADVFADGHDVLGVRLAYRREQDAHWAEAPMEPLGNDRWRASFEVSALGRYRYTVLGWVDHFATWRRDLAKKLEAGQRVPVELLVGARLIQETGRRASGDDRAQLQRWADELGRQDRSDADRSRLALSQDVQQLVARYPDRSGQTTYDRELTVVVDREKARFSTWYELFPRSCSPIPGRHGTFKDCEARLPYVASMGFDVLYLPPIHPIGTTQRKGRNNSPDAGPGDPGSPWAIGAEEGGHTAVHPELGTLEDFRRLVAAAQSHGLEVALDIAFQCSPDHPYVKEHREWFRIRPDGTVQYAENPPKKYQDIYPLDFETAAWQALWQELERVFRFWIAQGVRIFRVDNPHTKPFGLWEWVIGRIQRDHPDTIFLSEAFTRPKVMYRLAKLGFSQSYNYFPWRNTKSELIGYFTELTRTEVREYLRPNLWPNTPDILTEYLQHGGRPAFMSRLVLAATLGASYGIYGPAFELGEHRPREAGSEEYLDSEKYEIKHWAIDRPDSLREFIGRVNRIRRENPALQHDWSLRFHPVDNESLLAYSKQTADGSNLILVVVNLSPHHRHSGWLDVDLEALGLEAERPFQAQDLLTDAYYLWQGSRNYVSLDPHSAPAQIFRLRRRLRTERDFDYFL</sequence>
<feature type="binding site" evidence="6">
    <location>
        <begin position="524"/>
        <end position="525"/>
    </location>
    <ligand>
        <name>alpha-maltose 1-phosphate</name>
        <dbReference type="ChEBI" id="CHEBI:63576"/>
    </ligand>
</feature>
<dbReference type="STRING" id="42253.NITMOv2_3870"/>
<dbReference type="AlphaFoldDB" id="A0A0K2GI06"/>
<feature type="binding site" evidence="6">
    <location>
        <position position="383"/>
    </location>
    <ligand>
        <name>alpha-maltose 1-phosphate</name>
        <dbReference type="ChEBI" id="CHEBI:63576"/>
    </ligand>
</feature>
<dbReference type="InterPro" id="IPR013780">
    <property type="entry name" value="Glyco_hydro_b"/>
</dbReference>
<dbReference type="SUPFAM" id="SSF51011">
    <property type="entry name" value="Glycosyl hydrolase domain"/>
    <property type="match status" value="1"/>
</dbReference>
<feature type="domain" description="Glycosyl hydrolase family 13 catalytic" evidence="8">
    <location>
        <begin position="199"/>
        <end position="549"/>
    </location>
</feature>
<dbReference type="PANTHER" id="PTHR47786:SF2">
    <property type="entry name" value="GLYCOSYL HYDROLASE FAMILY 13 CATALYTIC DOMAIN-CONTAINING PROTEIN"/>
    <property type="match status" value="1"/>
</dbReference>
<dbReference type="Gene3D" id="2.60.40.1180">
    <property type="entry name" value="Golgi alpha-mannosidase II"/>
    <property type="match status" value="1"/>
</dbReference>
<keyword evidence="2 6" id="KW-0328">Glycosyltransferase</keyword>
<dbReference type="InterPro" id="IPR017853">
    <property type="entry name" value="GH"/>
</dbReference>
<dbReference type="RefSeq" id="WP_053381139.1">
    <property type="nucleotide sequence ID" value="NZ_CP011801.1"/>
</dbReference>
<evidence type="ECO:0000256" key="6">
    <source>
        <dbReference type="HAMAP-Rule" id="MF_02124"/>
    </source>
</evidence>
<keyword evidence="4 6" id="KW-0119">Carbohydrate metabolism</keyword>
<dbReference type="InterPro" id="IPR026585">
    <property type="entry name" value="GlgE"/>
</dbReference>
<dbReference type="PANTHER" id="PTHR47786">
    <property type="entry name" value="ALPHA-1,4-GLUCAN:MALTOSE-1-PHOSPHATE MALTOSYLTRANSFERASE"/>
    <property type="match status" value="1"/>
</dbReference>
<reference evidence="9 10" key="1">
    <citation type="journal article" date="2015" name="Proc. Natl. Acad. Sci. U.S.A.">
        <title>Expanded metabolic versatility of ubiquitous nitrite-oxidizing bacteria from the genus Nitrospira.</title>
        <authorList>
            <person name="Koch H."/>
            <person name="Lucker S."/>
            <person name="Albertsen M."/>
            <person name="Kitzinger K."/>
            <person name="Herbold C."/>
            <person name="Spieck E."/>
            <person name="Nielsen P.H."/>
            <person name="Wagner M."/>
            <person name="Daims H."/>
        </authorList>
    </citation>
    <scope>NUCLEOTIDE SEQUENCE [LARGE SCALE GENOMIC DNA]</scope>
    <source>
        <strain evidence="9 10">NSP M-1</strain>
    </source>
</reference>
<feature type="active site" description="Nucleophile" evidence="6">
    <location>
        <position position="382"/>
    </location>
</feature>
<dbReference type="GO" id="GO:0016758">
    <property type="term" value="F:hexosyltransferase activity"/>
    <property type="evidence" value="ECO:0007669"/>
    <property type="project" value="UniProtKB-UniRule"/>
</dbReference>
<evidence type="ECO:0000256" key="3">
    <source>
        <dbReference type="ARBA" id="ARBA00022679"/>
    </source>
</evidence>
<dbReference type="PATRIC" id="fig|42253.5.peg.3814"/>
<keyword evidence="10" id="KW-1185">Reference proteome</keyword>
<evidence type="ECO:0000313" key="10">
    <source>
        <dbReference type="Proteomes" id="UP000069205"/>
    </source>
</evidence>
<dbReference type="GO" id="GO:0030979">
    <property type="term" value="P:alpha-glucan biosynthetic process"/>
    <property type="evidence" value="ECO:0007669"/>
    <property type="project" value="UniProtKB-UniRule"/>
</dbReference>
<evidence type="ECO:0000259" key="8">
    <source>
        <dbReference type="SMART" id="SM00642"/>
    </source>
</evidence>
<feature type="compositionally biased region" description="Low complexity" evidence="7">
    <location>
        <begin position="256"/>
        <end position="267"/>
    </location>
</feature>
<dbReference type="EC" id="2.4.99.16" evidence="6"/>
<dbReference type="Gene3D" id="3.20.20.80">
    <property type="entry name" value="Glycosidases"/>
    <property type="match status" value="1"/>
</dbReference>
<feature type="binding site" evidence="6">
    <location>
        <position position="346"/>
    </location>
    <ligand>
        <name>alpha-maltose 1-phosphate</name>
        <dbReference type="ChEBI" id="CHEBI:63576"/>
    </ligand>
</feature>
<dbReference type="InterPro" id="IPR049171">
    <property type="entry name" value="GLGE_C"/>
</dbReference>
<comment type="catalytic activity">
    <reaction evidence="5 6">
        <text>alpha-maltose 1-phosphate + [(1-&gt;4)-alpha-D-glucosyl](n) = [(1-&gt;4)-alpha-D-glucosyl](n+2) + phosphate</text>
        <dbReference type="Rhea" id="RHEA:42692"/>
        <dbReference type="Rhea" id="RHEA-COMP:9584"/>
        <dbReference type="Rhea" id="RHEA-COMP:10183"/>
        <dbReference type="ChEBI" id="CHEBI:15444"/>
        <dbReference type="ChEBI" id="CHEBI:43474"/>
        <dbReference type="ChEBI" id="CHEBI:63576"/>
        <dbReference type="EC" id="2.4.99.16"/>
    </reaction>
</comment>
<accession>A0A0K2GI06</accession>
<evidence type="ECO:0000256" key="1">
    <source>
        <dbReference type="ARBA" id="ARBA00011738"/>
    </source>
</evidence>
<dbReference type="Pfam" id="PF00128">
    <property type="entry name" value="Alpha-amylase"/>
    <property type="match status" value="1"/>
</dbReference>
<keyword evidence="3 6" id="KW-0808">Transferase</keyword>
<feature type="site" description="Transition state stabilizer" evidence="6">
    <location>
        <position position="469"/>
    </location>
</feature>
<comment type="similarity">
    <text evidence="6">Belongs to the glycosyl hydrolase 13 family. GlgE subfamily.</text>
</comment>
<gene>
    <name evidence="6 9" type="primary">glgE</name>
    <name evidence="9" type="ORF">NITMOv2_3870</name>
</gene>
<organism evidence="9 10">
    <name type="scientific">Nitrospira moscoviensis</name>
    <dbReference type="NCBI Taxonomy" id="42253"/>
    <lineage>
        <taxon>Bacteria</taxon>
        <taxon>Pseudomonadati</taxon>
        <taxon>Nitrospirota</taxon>
        <taxon>Nitrospiria</taxon>
        <taxon>Nitrospirales</taxon>
        <taxon>Nitrospiraceae</taxon>
        <taxon>Nitrospira</taxon>
    </lineage>
</organism>
<dbReference type="Proteomes" id="UP000069205">
    <property type="component" value="Chromosome"/>
</dbReference>
<dbReference type="Pfam" id="PF11896">
    <property type="entry name" value="GlgE_dom_N_S"/>
    <property type="match status" value="1"/>
</dbReference>
<dbReference type="HAMAP" id="MF_02124">
    <property type="entry name" value="GlgE"/>
    <property type="match status" value="1"/>
</dbReference>
<feature type="active site" description="Proton donor" evidence="6">
    <location>
        <position position="411"/>
    </location>
</feature>
<evidence type="ECO:0000256" key="7">
    <source>
        <dbReference type="SAM" id="MobiDB-lite"/>
    </source>
</evidence>
<dbReference type="GO" id="GO:0004553">
    <property type="term" value="F:hydrolase activity, hydrolyzing O-glycosyl compounds"/>
    <property type="evidence" value="ECO:0007669"/>
    <property type="project" value="InterPro"/>
</dbReference>
<feature type="region of interest" description="Disordered" evidence="7">
    <location>
        <begin position="246"/>
        <end position="273"/>
    </location>
</feature>
<evidence type="ECO:0000256" key="5">
    <source>
        <dbReference type="ARBA" id="ARBA00048735"/>
    </source>
</evidence>